<dbReference type="PANTHER" id="PTHR38813:SF1">
    <property type="entry name" value="TOXIN RELE1-RELATED"/>
    <property type="match status" value="1"/>
</dbReference>
<gene>
    <name evidence="2" type="ORF">GACE_1126</name>
</gene>
<dbReference type="AlphaFoldDB" id="A0A0A7GDN8"/>
<accession>A0A0A7GDN8</accession>
<dbReference type="KEGG" id="gac:GACE_1126"/>
<dbReference type="eggNOG" id="arCOG01663">
    <property type="taxonomic scope" value="Archaea"/>
</dbReference>
<dbReference type="Gene3D" id="3.30.2310.20">
    <property type="entry name" value="RelE-like"/>
    <property type="match status" value="1"/>
</dbReference>
<evidence type="ECO:0000256" key="1">
    <source>
        <dbReference type="ARBA" id="ARBA00022649"/>
    </source>
</evidence>
<dbReference type="EMBL" id="CP009552">
    <property type="protein sequence ID" value="AIY90170.1"/>
    <property type="molecule type" value="Genomic_DNA"/>
</dbReference>
<dbReference type="InterPro" id="IPR052747">
    <property type="entry name" value="TA_system_RelE_toxin"/>
</dbReference>
<dbReference type="InterPro" id="IPR035093">
    <property type="entry name" value="RelE/ParE_toxin_dom_sf"/>
</dbReference>
<organism evidence="2 3">
    <name type="scientific">Geoglobus acetivorans</name>
    <dbReference type="NCBI Taxonomy" id="565033"/>
    <lineage>
        <taxon>Archaea</taxon>
        <taxon>Methanobacteriati</taxon>
        <taxon>Methanobacteriota</taxon>
        <taxon>Archaeoglobi</taxon>
        <taxon>Archaeoglobales</taxon>
        <taxon>Archaeoglobaceae</taxon>
        <taxon>Geoglobus</taxon>
    </lineage>
</organism>
<evidence type="ECO:0000313" key="3">
    <source>
        <dbReference type="Proteomes" id="UP000030624"/>
    </source>
</evidence>
<reference evidence="2 3" key="1">
    <citation type="journal article" date="2015" name="Appl. Environ. Microbiol.">
        <title>The Geoglobus acetivorans genome: Fe(III) reduction, acetate utilization, autotrophic growth, and degradation of aromatic compounds in a hyperthermophilic archaeon.</title>
        <authorList>
            <person name="Mardanov A.V."/>
            <person name="Slododkina G.B."/>
            <person name="Slobodkin A.I."/>
            <person name="Beletsky A.V."/>
            <person name="Gavrilov S.N."/>
            <person name="Kublanov I.V."/>
            <person name="Bonch-Osmolovskaya E.A."/>
            <person name="Skryabin K.G."/>
            <person name="Ravin N.V."/>
        </authorList>
    </citation>
    <scope>NUCLEOTIDE SEQUENCE [LARGE SCALE GENOMIC DNA]</scope>
    <source>
        <strain evidence="2 3">SBH6</strain>
    </source>
</reference>
<sequence>MKRSKENFRVRLSPKAKKFLNKLPKNDRERILSVLGALRENPFSLNIRKLEGTEFHRVRAGRIYRIIIHIDWENRIVVVFKIDKREKVYDRL</sequence>
<dbReference type="InterPro" id="IPR007712">
    <property type="entry name" value="RelE/ParE_toxin"/>
</dbReference>
<dbReference type="Pfam" id="PF05016">
    <property type="entry name" value="ParE_toxin"/>
    <property type="match status" value="1"/>
</dbReference>
<dbReference type="RefSeq" id="WP_048091851.1">
    <property type="nucleotide sequence ID" value="NZ_CP009552.1"/>
</dbReference>
<dbReference type="STRING" id="565033.GACE_1126"/>
<dbReference type="PANTHER" id="PTHR38813">
    <property type="match status" value="1"/>
</dbReference>
<dbReference type="HOGENOM" id="CLU_155761_3_1_2"/>
<evidence type="ECO:0000313" key="2">
    <source>
        <dbReference type="EMBL" id="AIY90170.1"/>
    </source>
</evidence>
<proteinExistence type="predicted"/>
<dbReference type="GeneID" id="24797710"/>
<dbReference type="SUPFAM" id="SSF143011">
    <property type="entry name" value="RelE-like"/>
    <property type="match status" value="1"/>
</dbReference>
<name>A0A0A7GDN8_GEOAI</name>
<protein>
    <submittedName>
        <fullName evidence="2">RelE/StbE replicon stabilization toxin</fullName>
    </submittedName>
</protein>
<keyword evidence="1" id="KW-1277">Toxin-antitoxin system</keyword>
<dbReference type="Proteomes" id="UP000030624">
    <property type="component" value="Chromosome"/>
</dbReference>